<evidence type="ECO:0000313" key="4">
    <source>
        <dbReference type="EMBL" id="TQR88296.1"/>
    </source>
</evidence>
<dbReference type="PANTHER" id="PTHR32071">
    <property type="entry name" value="TRANSCRIPTIONAL REGULATORY PROTEIN"/>
    <property type="match status" value="1"/>
</dbReference>
<dbReference type="GO" id="GO:0006355">
    <property type="term" value="P:regulation of DNA-templated transcription"/>
    <property type="evidence" value="ECO:0007669"/>
    <property type="project" value="InterPro"/>
</dbReference>
<dbReference type="PROSITE" id="PS50045">
    <property type="entry name" value="SIGMA54_INTERACT_4"/>
    <property type="match status" value="1"/>
</dbReference>
<dbReference type="Gene3D" id="1.10.8.60">
    <property type="match status" value="1"/>
</dbReference>
<sequence length="540" mass="57990">MTTSDAIAVAWRRAELAGLDPLLRPNAAVSPVKPTSRLLTAAAPVLDRMASILTGTNVCIILADRDVRLVDLRAGTTSIRDAVGENGAVLGNLFSEESSGTNSVATVHELRAPLTVTGEEHYLVPMKKFSCYGYPIIHPLTHRLEGVLDLTFFVDDGNALLHPMVEHAARDIEAQLLQQSPRDQQTLIEKYQRISVRRRGAPLVGIAGDLILANSAATALLEPADYAALGTITAETSVTSHTLSSGARVNLRLTRAMPGAGIVFEIDWLQASGPSAKSGSPVRSRSRAERVATQIADARAHRRSLSVVGERGTGRSTALRQLTADADPVLFDGLDRLHEPESAWLQRLVDALEHAERPVVIDNAHLLSPQVARAARTALDRTSTWFALSSDPVHLLSPDVSALVDSSQVRLALLPLRLRKHEIPALVDAMLTTLASPARFTPAALRTLLAHDWPGNDSELRAEVTAAARRRSAGDISDVDLVRLKDRAAGPLLGAVDTALRATMEEALARSGGNKLAAARSLGISRTTLYKRMQTFGLSE</sequence>
<organism evidence="4 5">
    <name type="scientific">Mycolicibacterium hodleri</name>
    <dbReference type="NCBI Taxonomy" id="49897"/>
    <lineage>
        <taxon>Bacteria</taxon>
        <taxon>Bacillati</taxon>
        <taxon>Actinomycetota</taxon>
        <taxon>Actinomycetes</taxon>
        <taxon>Mycobacteriales</taxon>
        <taxon>Mycobacteriaceae</taxon>
        <taxon>Mycolicibacterium</taxon>
    </lineage>
</organism>
<dbReference type="AlphaFoldDB" id="A0A544W7T3"/>
<reference evidence="4 5" key="1">
    <citation type="submission" date="2018-10" db="EMBL/GenBank/DDBJ databases">
        <title>Draft genome of Mycobacterium hodleri strain B.</title>
        <authorList>
            <person name="Amande T.J."/>
            <person name="Mcgenity T.J."/>
        </authorList>
    </citation>
    <scope>NUCLEOTIDE SEQUENCE [LARGE SCALE GENOMIC DNA]</scope>
    <source>
        <strain evidence="4 5">B</strain>
    </source>
</reference>
<dbReference type="Gene3D" id="3.30.450.40">
    <property type="match status" value="1"/>
</dbReference>
<dbReference type="SUPFAM" id="SSF46689">
    <property type="entry name" value="Homeodomain-like"/>
    <property type="match status" value="1"/>
</dbReference>
<feature type="domain" description="Sigma-54 factor interaction" evidence="3">
    <location>
        <begin position="409"/>
        <end position="469"/>
    </location>
</feature>
<dbReference type="RefSeq" id="WP_142550327.1">
    <property type="nucleotide sequence ID" value="NZ_VIFX01000002.1"/>
</dbReference>
<evidence type="ECO:0000313" key="5">
    <source>
        <dbReference type="Proteomes" id="UP000315759"/>
    </source>
</evidence>
<dbReference type="PRINTS" id="PR01590">
    <property type="entry name" value="HTHFIS"/>
</dbReference>
<dbReference type="Proteomes" id="UP000315759">
    <property type="component" value="Unassembled WGS sequence"/>
</dbReference>
<dbReference type="GO" id="GO:0043565">
    <property type="term" value="F:sequence-specific DNA binding"/>
    <property type="evidence" value="ECO:0007669"/>
    <property type="project" value="InterPro"/>
</dbReference>
<dbReference type="GO" id="GO:0005524">
    <property type="term" value="F:ATP binding"/>
    <property type="evidence" value="ECO:0007669"/>
    <property type="project" value="UniProtKB-KW"/>
</dbReference>
<comment type="caution">
    <text evidence="4">The sequence shown here is derived from an EMBL/GenBank/DDBJ whole genome shotgun (WGS) entry which is preliminary data.</text>
</comment>
<proteinExistence type="predicted"/>
<protein>
    <submittedName>
        <fullName evidence="4">Transcriptional regulator</fullName>
    </submittedName>
</protein>
<dbReference type="Gene3D" id="1.10.10.60">
    <property type="entry name" value="Homeodomain-like"/>
    <property type="match status" value="1"/>
</dbReference>
<dbReference type="InterPro" id="IPR029016">
    <property type="entry name" value="GAF-like_dom_sf"/>
</dbReference>
<dbReference type="InterPro" id="IPR027417">
    <property type="entry name" value="P-loop_NTPase"/>
</dbReference>
<keyword evidence="5" id="KW-1185">Reference proteome</keyword>
<accession>A0A544W7T3</accession>
<gene>
    <name evidence="4" type="ORF">D8S82_01935</name>
</gene>
<keyword evidence="1" id="KW-0547">Nucleotide-binding</keyword>
<dbReference type="Pfam" id="PF02954">
    <property type="entry name" value="HTH_8"/>
    <property type="match status" value="1"/>
</dbReference>
<dbReference type="InterPro" id="IPR002078">
    <property type="entry name" value="Sigma_54_int"/>
</dbReference>
<dbReference type="InterPro" id="IPR002197">
    <property type="entry name" value="HTH_Fis"/>
</dbReference>
<evidence type="ECO:0000256" key="1">
    <source>
        <dbReference type="ARBA" id="ARBA00022741"/>
    </source>
</evidence>
<evidence type="ECO:0000259" key="3">
    <source>
        <dbReference type="PROSITE" id="PS50045"/>
    </source>
</evidence>
<dbReference type="InterPro" id="IPR009057">
    <property type="entry name" value="Homeodomain-like_sf"/>
</dbReference>
<dbReference type="EMBL" id="VIFX01000002">
    <property type="protein sequence ID" value="TQR88296.1"/>
    <property type="molecule type" value="Genomic_DNA"/>
</dbReference>
<name>A0A544W7T3_9MYCO</name>
<evidence type="ECO:0000256" key="2">
    <source>
        <dbReference type="ARBA" id="ARBA00022840"/>
    </source>
</evidence>
<keyword evidence="2" id="KW-0067">ATP-binding</keyword>
<dbReference type="SUPFAM" id="SSF52540">
    <property type="entry name" value="P-loop containing nucleoside triphosphate hydrolases"/>
    <property type="match status" value="1"/>
</dbReference>
<dbReference type="PANTHER" id="PTHR32071:SF122">
    <property type="entry name" value="SIGMA FACTOR"/>
    <property type="match status" value="1"/>
</dbReference>